<protein>
    <submittedName>
        <fullName evidence="3">Gluconolactonase</fullName>
        <ecNumber evidence="3">3.1.1.17</ecNumber>
    </submittedName>
</protein>
<dbReference type="SUPFAM" id="SSF52499">
    <property type="entry name" value="Isochorismatase-like hydrolases"/>
    <property type="match status" value="1"/>
</dbReference>
<reference evidence="3 4" key="1">
    <citation type="submission" date="2021-03" db="EMBL/GenBank/DDBJ databases">
        <title>Sequencing the genomes of 1000 actinobacteria strains.</title>
        <authorList>
            <person name="Klenk H.-P."/>
        </authorList>
    </citation>
    <scope>NUCLEOTIDE SEQUENCE [LARGE SCALE GENOMIC DNA]</scope>
    <source>
        <strain evidence="3 4">DSM 13468</strain>
    </source>
</reference>
<dbReference type="Proteomes" id="UP000703720">
    <property type="component" value="Unassembled WGS sequence"/>
</dbReference>
<evidence type="ECO:0000313" key="3">
    <source>
        <dbReference type="EMBL" id="MBP2379876.1"/>
    </source>
</evidence>
<sequence>MPELTLTAPTTAILVVDMQNDNVLPNGAFASTGAAEHAASQDVIGHVRTILEAARAAGAPVFHNRIVSYPGVAVGGANAPIFTMIGPESLKRGTWGAEIIDGLTAGDEIVLDRTRMSAFNGTGLDSMLRNLGITTVVVVGVWTNMAVEHTVRDAADHGYRAVIVSDATSSINADWHAAALNYALQNIATITDTGAVVSALS</sequence>
<gene>
    <name evidence="3" type="ORF">JOF42_003371</name>
</gene>
<dbReference type="InterPro" id="IPR000868">
    <property type="entry name" value="Isochorismatase-like_dom"/>
</dbReference>
<evidence type="ECO:0000259" key="2">
    <source>
        <dbReference type="Pfam" id="PF00857"/>
    </source>
</evidence>
<name>A0ABS4WUQ2_9MICO</name>
<dbReference type="RefSeq" id="WP_210098874.1">
    <property type="nucleotide sequence ID" value="NZ_BAAAIO010000002.1"/>
</dbReference>
<comment type="caution">
    <text evidence="3">The sequence shown here is derived from an EMBL/GenBank/DDBJ whole genome shotgun (WGS) entry which is preliminary data.</text>
</comment>
<proteinExistence type="predicted"/>
<evidence type="ECO:0000256" key="1">
    <source>
        <dbReference type="ARBA" id="ARBA00022801"/>
    </source>
</evidence>
<dbReference type="InterPro" id="IPR036380">
    <property type="entry name" value="Isochorismatase-like_sf"/>
</dbReference>
<dbReference type="PANTHER" id="PTHR43540:SF6">
    <property type="entry name" value="ISOCHORISMATASE-LIKE DOMAIN-CONTAINING PROTEIN"/>
    <property type="match status" value="1"/>
</dbReference>
<dbReference type="EC" id="3.1.1.17" evidence="3"/>
<keyword evidence="1 3" id="KW-0378">Hydrolase</keyword>
<feature type="domain" description="Isochorismatase-like" evidence="2">
    <location>
        <begin position="11"/>
        <end position="193"/>
    </location>
</feature>
<dbReference type="EMBL" id="JAGIOA010000001">
    <property type="protein sequence ID" value="MBP2379876.1"/>
    <property type="molecule type" value="Genomic_DNA"/>
</dbReference>
<organism evidence="3 4">
    <name type="scientific">Microbacterium phyllosphaerae</name>
    <dbReference type="NCBI Taxonomy" id="124798"/>
    <lineage>
        <taxon>Bacteria</taxon>
        <taxon>Bacillati</taxon>
        <taxon>Actinomycetota</taxon>
        <taxon>Actinomycetes</taxon>
        <taxon>Micrococcales</taxon>
        <taxon>Microbacteriaceae</taxon>
        <taxon>Microbacterium</taxon>
    </lineage>
</organism>
<dbReference type="GO" id="GO:0004341">
    <property type="term" value="F:gluconolactonase activity"/>
    <property type="evidence" value="ECO:0007669"/>
    <property type="project" value="UniProtKB-EC"/>
</dbReference>
<dbReference type="CDD" id="cd00431">
    <property type="entry name" value="cysteine_hydrolases"/>
    <property type="match status" value="1"/>
</dbReference>
<keyword evidence="4" id="KW-1185">Reference proteome</keyword>
<dbReference type="PANTHER" id="PTHR43540">
    <property type="entry name" value="PEROXYUREIDOACRYLATE/UREIDOACRYLATE AMIDOHYDROLASE-RELATED"/>
    <property type="match status" value="1"/>
</dbReference>
<evidence type="ECO:0000313" key="4">
    <source>
        <dbReference type="Proteomes" id="UP000703720"/>
    </source>
</evidence>
<dbReference type="Gene3D" id="3.40.50.850">
    <property type="entry name" value="Isochorismatase-like"/>
    <property type="match status" value="1"/>
</dbReference>
<dbReference type="InterPro" id="IPR050272">
    <property type="entry name" value="Isochorismatase-like_hydrls"/>
</dbReference>
<dbReference type="Pfam" id="PF00857">
    <property type="entry name" value="Isochorismatase"/>
    <property type="match status" value="1"/>
</dbReference>
<accession>A0ABS4WUQ2</accession>